<accession>A0A419W332</accession>
<evidence type="ECO:0000259" key="19">
    <source>
        <dbReference type="PROSITE" id="PS50112"/>
    </source>
</evidence>
<comment type="catalytic activity">
    <reaction evidence="1">
        <text>ATP + protein L-histidine = ADP + protein N-phospho-L-histidine.</text>
        <dbReference type="EC" id="2.7.13.3"/>
    </reaction>
</comment>
<dbReference type="Pfam" id="PF07694">
    <property type="entry name" value="5TM-5TMR_LYT"/>
    <property type="match status" value="1"/>
</dbReference>
<dbReference type="InterPro" id="IPR000014">
    <property type="entry name" value="PAS"/>
</dbReference>
<evidence type="ECO:0000256" key="12">
    <source>
        <dbReference type="ARBA" id="ARBA00023012"/>
    </source>
</evidence>
<dbReference type="FunFam" id="1.10.287.130:FF:000002">
    <property type="entry name" value="Two-component osmosensing histidine kinase"/>
    <property type="match status" value="1"/>
</dbReference>
<dbReference type="EMBL" id="RAPN01000001">
    <property type="protein sequence ID" value="RKD89891.1"/>
    <property type="molecule type" value="Genomic_DNA"/>
</dbReference>
<dbReference type="PROSITE" id="PS50109">
    <property type="entry name" value="HIS_KIN"/>
    <property type="match status" value="1"/>
</dbReference>
<dbReference type="InterPro" id="IPR001610">
    <property type="entry name" value="PAC"/>
</dbReference>
<dbReference type="PROSITE" id="PS50112">
    <property type="entry name" value="PAS"/>
    <property type="match status" value="4"/>
</dbReference>
<evidence type="ECO:0000259" key="18">
    <source>
        <dbReference type="PROSITE" id="PS50109"/>
    </source>
</evidence>
<feature type="transmembrane region" description="Helical" evidence="17">
    <location>
        <begin position="99"/>
        <end position="120"/>
    </location>
</feature>
<dbReference type="Proteomes" id="UP000283387">
    <property type="component" value="Unassembled WGS sequence"/>
</dbReference>
<dbReference type="GO" id="GO:0005886">
    <property type="term" value="C:plasma membrane"/>
    <property type="evidence" value="ECO:0007669"/>
    <property type="project" value="UniProtKB-SubCell"/>
</dbReference>
<evidence type="ECO:0000256" key="8">
    <source>
        <dbReference type="ARBA" id="ARBA00022741"/>
    </source>
</evidence>
<evidence type="ECO:0000256" key="16">
    <source>
        <dbReference type="SAM" id="MobiDB-lite"/>
    </source>
</evidence>
<dbReference type="AlphaFoldDB" id="A0A419W332"/>
<dbReference type="InterPro" id="IPR004358">
    <property type="entry name" value="Sig_transdc_His_kin-like_C"/>
</dbReference>
<dbReference type="Gene3D" id="3.30.450.20">
    <property type="entry name" value="PAS domain"/>
    <property type="match status" value="4"/>
</dbReference>
<feature type="transmembrane region" description="Helical" evidence="17">
    <location>
        <begin position="35"/>
        <end position="53"/>
    </location>
</feature>
<keyword evidence="9" id="KW-0418">Kinase</keyword>
<keyword evidence="7 17" id="KW-0812">Transmembrane</keyword>
<evidence type="ECO:0000313" key="21">
    <source>
        <dbReference type="EMBL" id="RKD89891.1"/>
    </source>
</evidence>
<feature type="domain" description="PAS" evidence="19">
    <location>
        <begin position="197"/>
        <end position="270"/>
    </location>
</feature>
<evidence type="ECO:0000256" key="9">
    <source>
        <dbReference type="ARBA" id="ARBA00022777"/>
    </source>
</evidence>
<dbReference type="InterPro" id="IPR013655">
    <property type="entry name" value="PAS_fold_3"/>
</dbReference>
<dbReference type="Pfam" id="PF08447">
    <property type="entry name" value="PAS_3"/>
    <property type="match status" value="1"/>
</dbReference>
<evidence type="ECO:0000256" key="3">
    <source>
        <dbReference type="ARBA" id="ARBA00012438"/>
    </source>
</evidence>
<evidence type="ECO:0000256" key="17">
    <source>
        <dbReference type="SAM" id="Phobius"/>
    </source>
</evidence>
<dbReference type="SUPFAM" id="SSF55785">
    <property type="entry name" value="PYP-like sensor domain (PAS domain)"/>
    <property type="match status" value="4"/>
</dbReference>
<protein>
    <recommendedName>
        <fullName evidence="15">Sensory/regulatory protein RpfC</fullName>
        <ecNumber evidence="3">2.7.13.3</ecNumber>
    </recommendedName>
</protein>
<evidence type="ECO:0000256" key="10">
    <source>
        <dbReference type="ARBA" id="ARBA00022840"/>
    </source>
</evidence>
<dbReference type="InterPro" id="IPR036097">
    <property type="entry name" value="HisK_dim/P_sf"/>
</dbReference>
<dbReference type="InterPro" id="IPR035965">
    <property type="entry name" value="PAS-like_dom_sf"/>
</dbReference>
<feature type="domain" description="PAC" evidence="20">
    <location>
        <begin position="647"/>
        <end position="701"/>
    </location>
</feature>
<feature type="domain" description="PAS" evidence="19">
    <location>
        <begin position="328"/>
        <end position="398"/>
    </location>
</feature>
<dbReference type="SUPFAM" id="SSF55874">
    <property type="entry name" value="ATPase domain of HSP90 chaperone/DNA topoisomerase II/histidine kinase"/>
    <property type="match status" value="1"/>
</dbReference>
<dbReference type="CDD" id="cd16922">
    <property type="entry name" value="HATPase_EvgS-ArcB-TorS-like"/>
    <property type="match status" value="1"/>
</dbReference>
<organism evidence="21 22">
    <name type="scientific">Mangrovibacterium diazotrophicum</name>
    <dbReference type="NCBI Taxonomy" id="1261403"/>
    <lineage>
        <taxon>Bacteria</taxon>
        <taxon>Pseudomonadati</taxon>
        <taxon>Bacteroidota</taxon>
        <taxon>Bacteroidia</taxon>
        <taxon>Marinilabiliales</taxon>
        <taxon>Prolixibacteraceae</taxon>
        <taxon>Mangrovibacterium</taxon>
    </lineage>
</organism>
<feature type="transmembrane region" description="Helical" evidence="17">
    <location>
        <begin position="132"/>
        <end position="150"/>
    </location>
</feature>
<gene>
    <name evidence="21" type="ORF">BC643_0225</name>
</gene>
<dbReference type="GO" id="GO:0000155">
    <property type="term" value="F:phosphorelay sensor kinase activity"/>
    <property type="evidence" value="ECO:0007669"/>
    <property type="project" value="InterPro"/>
</dbReference>
<comment type="subcellular location">
    <subcellularLocation>
        <location evidence="2">Cell membrane</location>
        <topology evidence="2">Multi-pass membrane protein</topology>
    </subcellularLocation>
</comment>
<evidence type="ECO:0000256" key="7">
    <source>
        <dbReference type="ARBA" id="ARBA00022692"/>
    </source>
</evidence>
<reference evidence="21 22" key="1">
    <citation type="submission" date="2018-09" db="EMBL/GenBank/DDBJ databases">
        <title>Genomic Encyclopedia of Archaeal and Bacterial Type Strains, Phase II (KMG-II): from individual species to whole genera.</title>
        <authorList>
            <person name="Goeker M."/>
        </authorList>
    </citation>
    <scope>NUCLEOTIDE SEQUENCE [LARGE SCALE GENOMIC DNA]</scope>
    <source>
        <strain evidence="21 22">DSM 27148</strain>
    </source>
</reference>
<feature type="transmembrane region" description="Helical" evidence="17">
    <location>
        <begin position="6"/>
        <end position="23"/>
    </location>
</feature>
<evidence type="ECO:0000259" key="20">
    <source>
        <dbReference type="PROSITE" id="PS50113"/>
    </source>
</evidence>
<proteinExistence type="predicted"/>
<dbReference type="CDD" id="cd00082">
    <property type="entry name" value="HisKA"/>
    <property type="match status" value="1"/>
</dbReference>
<dbReference type="SUPFAM" id="SSF47384">
    <property type="entry name" value="Homodimeric domain of signal transducing histidine kinase"/>
    <property type="match status" value="1"/>
</dbReference>
<dbReference type="InterPro" id="IPR005467">
    <property type="entry name" value="His_kinase_dom"/>
</dbReference>
<keyword evidence="8" id="KW-0547">Nucleotide-binding</keyword>
<feature type="domain" description="Histidine kinase" evidence="18">
    <location>
        <begin position="719"/>
        <end position="939"/>
    </location>
</feature>
<dbReference type="OrthoDB" id="717811at2"/>
<dbReference type="CDD" id="cd00130">
    <property type="entry name" value="PAS"/>
    <property type="match status" value="4"/>
</dbReference>
<dbReference type="Pfam" id="PF00512">
    <property type="entry name" value="HisKA"/>
    <property type="match status" value="1"/>
</dbReference>
<keyword evidence="4" id="KW-1003">Cell membrane</keyword>
<dbReference type="PROSITE" id="PS50113">
    <property type="entry name" value="PAC"/>
    <property type="match status" value="3"/>
</dbReference>
<keyword evidence="5" id="KW-0597">Phosphoprotein</keyword>
<dbReference type="SMART" id="SM00091">
    <property type="entry name" value="PAS"/>
    <property type="match status" value="4"/>
</dbReference>
<evidence type="ECO:0000313" key="22">
    <source>
        <dbReference type="Proteomes" id="UP000283387"/>
    </source>
</evidence>
<dbReference type="InterPro" id="IPR003594">
    <property type="entry name" value="HATPase_dom"/>
</dbReference>
<keyword evidence="12" id="KW-0902">Two-component regulatory system</keyword>
<dbReference type="SMART" id="SM00086">
    <property type="entry name" value="PAC"/>
    <property type="match status" value="4"/>
</dbReference>
<dbReference type="RefSeq" id="WP_120271337.1">
    <property type="nucleotide sequence ID" value="NZ_RAPN01000001.1"/>
</dbReference>
<dbReference type="InterPro" id="IPR003661">
    <property type="entry name" value="HisK_dim/P_dom"/>
</dbReference>
<feature type="transmembrane region" description="Helical" evidence="17">
    <location>
        <begin position="65"/>
        <end position="87"/>
    </location>
</feature>
<dbReference type="PRINTS" id="PR00344">
    <property type="entry name" value="BCTRLSENSOR"/>
</dbReference>
<dbReference type="Pfam" id="PF13426">
    <property type="entry name" value="PAS_9"/>
    <property type="match status" value="3"/>
</dbReference>
<feature type="domain" description="PAS" evidence="19">
    <location>
        <begin position="576"/>
        <end position="622"/>
    </location>
</feature>
<dbReference type="InterPro" id="IPR000700">
    <property type="entry name" value="PAS-assoc_C"/>
</dbReference>
<dbReference type="NCBIfam" id="TIGR00229">
    <property type="entry name" value="sensory_box"/>
    <property type="match status" value="4"/>
</dbReference>
<feature type="domain" description="PAS" evidence="19">
    <location>
        <begin position="454"/>
        <end position="491"/>
    </location>
</feature>
<dbReference type="GO" id="GO:0071555">
    <property type="term" value="P:cell wall organization"/>
    <property type="evidence" value="ECO:0007669"/>
    <property type="project" value="InterPro"/>
</dbReference>
<keyword evidence="6" id="KW-0808">Transferase</keyword>
<feature type="compositionally biased region" description="Basic and acidic residues" evidence="16">
    <location>
        <begin position="506"/>
        <end position="516"/>
    </location>
</feature>
<dbReference type="SMART" id="SM00388">
    <property type="entry name" value="HisKA"/>
    <property type="match status" value="1"/>
</dbReference>
<evidence type="ECO:0000256" key="5">
    <source>
        <dbReference type="ARBA" id="ARBA00022553"/>
    </source>
</evidence>
<keyword evidence="10" id="KW-0067">ATP-binding</keyword>
<dbReference type="Gene3D" id="1.10.287.130">
    <property type="match status" value="1"/>
</dbReference>
<dbReference type="InterPro" id="IPR036890">
    <property type="entry name" value="HATPase_C_sf"/>
</dbReference>
<name>A0A419W332_9BACT</name>
<feature type="domain" description="PAC" evidence="20">
    <location>
        <begin position="401"/>
        <end position="453"/>
    </location>
</feature>
<evidence type="ECO:0000256" key="4">
    <source>
        <dbReference type="ARBA" id="ARBA00022475"/>
    </source>
</evidence>
<feature type="transmembrane region" description="Helical" evidence="17">
    <location>
        <begin position="162"/>
        <end position="181"/>
    </location>
</feature>
<evidence type="ECO:0000256" key="14">
    <source>
        <dbReference type="ARBA" id="ARBA00064003"/>
    </source>
</evidence>
<keyword evidence="11 17" id="KW-1133">Transmembrane helix</keyword>
<keyword evidence="13 17" id="KW-0472">Membrane</keyword>
<evidence type="ECO:0000256" key="13">
    <source>
        <dbReference type="ARBA" id="ARBA00023136"/>
    </source>
</evidence>
<feature type="region of interest" description="Disordered" evidence="16">
    <location>
        <begin position="502"/>
        <end position="527"/>
    </location>
</feature>
<feature type="domain" description="PAC" evidence="20">
    <location>
        <begin position="274"/>
        <end position="327"/>
    </location>
</feature>
<comment type="subunit">
    <text evidence="14">At low DSF concentrations, interacts with RpfF.</text>
</comment>
<sequence length="939" mass="105675">MITELILNSTLLITLTVLFSFISRHKNSGKLRHQVLSGLLFGSITVIGMYFPLKVSSGIIYDGRSIVLSMAGLFGGHIAGLISMVMALAYRGYVGGDGLWAGMASIIVSVAWGFVFRWAYNGKPENIRALTFYLFGLTTNVSMLACQLLLPKAVAWHVIENIWLPVLLIFPAACMFMGMIFRNEAQRVNAEDELEENEYRHRTTLLSIGDGLITTDNKGLVTFINPKACELTGWPEAECVGTSAEEIFKVLDPETGDPLICPIQKVLVSGEAIEHSKNKLLQTKNGRKIPITNNSSLIKDTNGKVTGVVLVFKDQSREQSLQRKLVDSERLFHTLTEKSPVGIFRTRGDGYTTYVNPKWLEISGLSFEQALGDGWLSAVHPEDRKAIADNWEIASKNKVLSETEYRFVKPDGTINWVLGVAVPEYDPNKKLFGYIGTVININERKRAENELIQSHENFRRTMDDSPLGMRIVSNSGKTLYTNAAFLNLYGYRNLDEFHKTPSSQRYSEESFKEHERRKANRKKGLPEEPDYETEIITKSGKIKNLIVKRKTIFWDSEMLNLVIYQDFTDRKQAERRLQLFGKATDQSPVSIIITDDVGKIIYANPKFTEVSGYSLDEVIGENPSFLKSGVHSNEFYKKLWETILKGEEWQGEFLNRRKNGDLFWESALISSIVDEKGKITHLVAVKEDITEKKKIISDLQAAKEKAEESDRLKSAFLANMSHEIRTPLNTIMGFSNLLVDDEDLSQEEKKEFASILNQSSENLLQLINDILDISKIETGQLKINQELFDCCPIVQDQLLITQQQLQKQNKNAIKLVQSCDNKSAEIYADKIRFTQILSNLLSNAVKFTDRGEIRFGIENSDASQVTFFVSDTGIGISPDKQQNIFERFRQEDDSSTRAYGGAGLGLAISKKLAEQMGGKITLDSTLGKGSTFRFTMPKS</sequence>
<dbReference type="Gene3D" id="3.30.565.10">
    <property type="entry name" value="Histidine kinase-like ATPase, C-terminal domain"/>
    <property type="match status" value="1"/>
</dbReference>
<evidence type="ECO:0000256" key="1">
    <source>
        <dbReference type="ARBA" id="ARBA00000085"/>
    </source>
</evidence>
<evidence type="ECO:0000256" key="11">
    <source>
        <dbReference type="ARBA" id="ARBA00022989"/>
    </source>
</evidence>
<keyword evidence="22" id="KW-1185">Reference proteome</keyword>
<evidence type="ECO:0000256" key="2">
    <source>
        <dbReference type="ARBA" id="ARBA00004651"/>
    </source>
</evidence>
<evidence type="ECO:0000256" key="6">
    <source>
        <dbReference type="ARBA" id="ARBA00022679"/>
    </source>
</evidence>
<comment type="caution">
    <text evidence="21">The sequence shown here is derived from an EMBL/GenBank/DDBJ whole genome shotgun (WGS) entry which is preliminary data.</text>
</comment>
<dbReference type="PANTHER" id="PTHR43047">
    <property type="entry name" value="TWO-COMPONENT HISTIDINE PROTEIN KINASE"/>
    <property type="match status" value="1"/>
</dbReference>
<dbReference type="EC" id="2.7.13.3" evidence="3"/>
<evidence type="ECO:0000256" key="15">
    <source>
        <dbReference type="ARBA" id="ARBA00068150"/>
    </source>
</evidence>
<dbReference type="SMART" id="SM00387">
    <property type="entry name" value="HATPase_c"/>
    <property type="match status" value="1"/>
</dbReference>
<dbReference type="Pfam" id="PF02518">
    <property type="entry name" value="HATPase_c"/>
    <property type="match status" value="1"/>
</dbReference>
<dbReference type="FunFam" id="3.30.565.10:FF:000010">
    <property type="entry name" value="Sensor histidine kinase RcsC"/>
    <property type="match status" value="1"/>
</dbReference>
<dbReference type="InterPro" id="IPR011620">
    <property type="entry name" value="Sig_transdc_His_kinase_LytS_TM"/>
</dbReference>
<dbReference type="GO" id="GO:0005524">
    <property type="term" value="F:ATP binding"/>
    <property type="evidence" value="ECO:0007669"/>
    <property type="project" value="UniProtKB-KW"/>
</dbReference>